<gene>
    <name evidence="2" type="ORF">C2S_7051</name>
</gene>
<comment type="caution">
    <text evidence="2">The sequence shown here is derived from an EMBL/GenBank/DDBJ whole genome shotgun (WGS) entry which is preliminary data.</text>
</comment>
<feature type="compositionally biased region" description="Polar residues" evidence="1">
    <location>
        <begin position="52"/>
        <end position="61"/>
    </location>
</feature>
<sequence>MPAQRPSQLPPCPGPPPNRPLPALPKRVNQHLSWVSASFSGITQPPLHDTNRQALGFSSSRPRSHNGKGQGSPGSCDLPRRICTCELRLNPYMHIIYHNHSGFWYAMQAACMQKYYRLSTGSSVESNNLLSPDLPGHFCPGISRPGLFTNIVPYGWTDRTLQLHFFACALH</sequence>
<dbReference type="AlphaFoldDB" id="A0A9Q9U9J8"/>
<accession>A0A9Q9U9J8</accession>
<reference evidence="2" key="1">
    <citation type="submission" date="2019-05" db="EMBL/GenBank/DDBJ databases">
        <authorList>
            <person name="Piombo E."/>
        </authorList>
    </citation>
    <scope>NUCLEOTIDE SEQUENCE</scope>
    <source>
        <strain evidence="2">C2S</strain>
    </source>
</reference>
<feature type="compositionally biased region" description="Pro residues" evidence="1">
    <location>
        <begin position="8"/>
        <end position="23"/>
    </location>
</feature>
<evidence type="ECO:0000313" key="3">
    <source>
        <dbReference type="Proteomes" id="UP000760494"/>
    </source>
</evidence>
<evidence type="ECO:0000313" key="2">
    <source>
        <dbReference type="EMBL" id="VTT67640.1"/>
    </source>
</evidence>
<feature type="region of interest" description="Disordered" evidence="1">
    <location>
        <begin position="43"/>
        <end position="75"/>
    </location>
</feature>
<protein>
    <submittedName>
        <fullName evidence="2">Uncharacterized protein</fullName>
    </submittedName>
</protein>
<proteinExistence type="predicted"/>
<evidence type="ECO:0000256" key="1">
    <source>
        <dbReference type="SAM" id="MobiDB-lite"/>
    </source>
</evidence>
<dbReference type="Proteomes" id="UP000760494">
    <property type="component" value="Unassembled WGS sequence"/>
</dbReference>
<dbReference type="EMBL" id="CABFJX010000212">
    <property type="protein sequence ID" value="VTT67640.1"/>
    <property type="molecule type" value="Genomic_DNA"/>
</dbReference>
<organism evidence="2 3">
    <name type="scientific">Fusarium fujikuroi</name>
    <name type="common">Bakanae and foot rot disease fungus</name>
    <name type="synonym">Gibberella fujikuroi</name>
    <dbReference type="NCBI Taxonomy" id="5127"/>
    <lineage>
        <taxon>Eukaryota</taxon>
        <taxon>Fungi</taxon>
        <taxon>Dikarya</taxon>
        <taxon>Ascomycota</taxon>
        <taxon>Pezizomycotina</taxon>
        <taxon>Sordariomycetes</taxon>
        <taxon>Hypocreomycetidae</taxon>
        <taxon>Hypocreales</taxon>
        <taxon>Nectriaceae</taxon>
        <taxon>Fusarium</taxon>
        <taxon>Fusarium fujikuroi species complex</taxon>
    </lineage>
</organism>
<name>A0A9Q9U9J8_FUSFU</name>
<feature type="region of interest" description="Disordered" evidence="1">
    <location>
        <begin position="1"/>
        <end position="25"/>
    </location>
</feature>